<organism evidence="2 3">
    <name type="scientific">Thelohanellus kitauei</name>
    <name type="common">Myxosporean</name>
    <dbReference type="NCBI Taxonomy" id="669202"/>
    <lineage>
        <taxon>Eukaryota</taxon>
        <taxon>Metazoa</taxon>
        <taxon>Cnidaria</taxon>
        <taxon>Myxozoa</taxon>
        <taxon>Myxosporea</taxon>
        <taxon>Bivalvulida</taxon>
        <taxon>Platysporina</taxon>
        <taxon>Myxobolidae</taxon>
        <taxon>Thelohanellus</taxon>
    </lineage>
</organism>
<dbReference type="OrthoDB" id="5988470at2759"/>
<dbReference type="SUPFAM" id="SSF53098">
    <property type="entry name" value="Ribonuclease H-like"/>
    <property type="match status" value="1"/>
</dbReference>
<comment type="caution">
    <text evidence="2">The sequence shown here is derived from an EMBL/GenBank/DDBJ whole genome shotgun (WGS) entry which is preliminary data.</text>
</comment>
<keyword evidence="3" id="KW-1185">Reference proteome</keyword>
<dbReference type="InterPro" id="IPR050951">
    <property type="entry name" value="Retrovirus_Pol_polyprotein"/>
</dbReference>
<protein>
    <submittedName>
        <fullName evidence="2">Transposon Tf2-11 polyprotein</fullName>
    </submittedName>
</protein>
<dbReference type="GO" id="GO:0003676">
    <property type="term" value="F:nucleic acid binding"/>
    <property type="evidence" value="ECO:0007669"/>
    <property type="project" value="InterPro"/>
</dbReference>
<dbReference type="Gene3D" id="3.30.420.10">
    <property type="entry name" value="Ribonuclease H-like superfamily/Ribonuclease H"/>
    <property type="match status" value="1"/>
</dbReference>
<dbReference type="AlphaFoldDB" id="A0A0C2I5V5"/>
<name>A0A0C2I5V5_THEKT</name>
<evidence type="ECO:0000313" key="2">
    <source>
        <dbReference type="EMBL" id="KII60518.1"/>
    </source>
</evidence>
<dbReference type="PANTHER" id="PTHR37984:SF15">
    <property type="entry name" value="INTEGRASE CATALYTIC DOMAIN-CONTAINING PROTEIN"/>
    <property type="match status" value="1"/>
</dbReference>
<feature type="coiled-coil region" evidence="1">
    <location>
        <begin position="88"/>
        <end position="115"/>
    </location>
</feature>
<evidence type="ECO:0000256" key="1">
    <source>
        <dbReference type="SAM" id="Coils"/>
    </source>
</evidence>
<dbReference type="Proteomes" id="UP000031668">
    <property type="component" value="Unassembled WGS sequence"/>
</dbReference>
<gene>
    <name evidence="2" type="ORF">RF11_05592</name>
</gene>
<dbReference type="PANTHER" id="PTHR37984">
    <property type="entry name" value="PROTEIN CBG26694"/>
    <property type="match status" value="1"/>
</dbReference>
<evidence type="ECO:0000313" key="3">
    <source>
        <dbReference type="Proteomes" id="UP000031668"/>
    </source>
</evidence>
<reference evidence="2 3" key="1">
    <citation type="journal article" date="2014" name="Genome Biol. Evol.">
        <title>The genome of the myxosporean Thelohanellus kitauei shows adaptations to nutrient acquisition within its fish host.</title>
        <authorList>
            <person name="Yang Y."/>
            <person name="Xiong J."/>
            <person name="Zhou Z."/>
            <person name="Huo F."/>
            <person name="Miao W."/>
            <person name="Ran C."/>
            <person name="Liu Y."/>
            <person name="Zhang J."/>
            <person name="Feng J."/>
            <person name="Wang M."/>
            <person name="Wang M."/>
            <person name="Wang L."/>
            <person name="Yao B."/>
        </authorList>
    </citation>
    <scope>NUCLEOTIDE SEQUENCE [LARGE SCALE GENOMIC DNA]</scope>
    <source>
        <strain evidence="2">Wuqing</strain>
    </source>
</reference>
<dbReference type="InterPro" id="IPR036397">
    <property type="entry name" value="RNaseH_sf"/>
</dbReference>
<sequence length="186" mass="21562">MSRTTPCHTSGNGLVERQNRKIKEMLRHHVNSDRSDWDEHLHKVLLATRIAKHPCMGFSPEELTYGKQLRSGANVKYPNISNHTSVKLSNHEAAVEKLINTKAQLEDRAKVNQTRTQHYPKKLYDKKVDYQYYSPGNLVMIKCSETGKLSFLFIGPFVILDNNHQNYTIVAPQKISQHYHIHHDYL</sequence>
<keyword evidence="1" id="KW-0175">Coiled coil</keyword>
<dbReference type="InterPro" id="IPR012337">
    <property type="entry name" value="RNaseH-like_sf"/>
</dbReference>
<proteinExistence type="predicted"/>
<accession>A0A0C2I5V5</accession>
<dbReference type="EMBL" id="JWZT01005579">
    <property type="protein sequence ID" value="KII60518.1"/>
    <property type="molecule type" value="Genomic_DNA"/>
</dbReference>